<gene>
    <name evidence="3" type="ORF">NTJ_13643</name>
</gene>
<feature type="compositionally biased region" description="Basic and acidic residues" evidence="2">
    <location>
        <begin position="73"/>
        <end position="94"/>
    </location>
</feature>
<evidence type="ECO:0000256" key="2">
    <source>
        <dbReference type="SAM" id="MobiDB-lite"/>
    </source>
</evidence>
<protein>
    <recommendedName>
        <fullName evidence="5">Cep57 centrosome localisation domain-containing protein</fullName>
    </recommendedName>
</protein>
<feature type="region of interest" description="Disordered" evidence="2">
    <location>
        <begin position="344"/>
        <end position="364"/>
    </location>
</feature>
<reference evidence="3 4" key="1">
    <citation type="submission" date="2023-09" db="EMBL/GenBank/DDBJ databases">
        <title>Nesidiocoris tenuis whole genome shotgun sequence.</title>
        <authorList>
            <person name="Shibata T."/>
            <person name="Shimoda M."/>
            <person name="Kobayashi T."/>
            <person name="Uehara T."/>
        </authorList>
    </citation>
    <scope>NUCLEOTIDE SEQUENCE [LARGE SCALE GENOMIC DNA]</scope>
    <source>
        <strain evidence="3 4">Japan</strain>
    </source>
</reference>
<evidence type="ECO:0000313" key="3">
    <source>
        <dbReference type="EMBL" id="BET00828.1"/>
    </source>
</evidence>
<feature type="compositionally biased region" description="Polar residues" evidence="2">
    <location>
        <begin position="96"/>
        <end position="116"/>
    </location>
</feature>
<keyword evidence="4" id="KW-1185">Reference proteome</keyword>
<dbReference type="EMBL" id="AP028920">
    <property type="protein sequence ID" value="BET00828.1"/>
    <property type="molecule type" value="Genomic_DNA"/>
</dbReference>
<dbReference type="Proteomes" id="UP001307889">
    <property type="component" value="Chromosome 12"/>
</dbReference>
<proteinExistence type="predicted"/>
<evidence type="ECO:0008006" key="5">
    <source>
        <dbReference type="Google" id="ProtNLM"/>
    </source>
</evidence>
<feature type="compositionally biased region" description="Polar residues" evidence="2">
    <location>
        <begin position="178"/>
        <end position="195"/>
    </location>
</feature>
<feature type="region of interest" description="Disordered" evidence="2">
    <location>
        <begin position="167"/>
        <end position="246"/>
    </location>
</feature>
<name>A0ABN7B8W0_9HEMI</name>
<sequence length="510" mass="58342">MNIFHERLYMDDLSRVKTKSQPEENLKNEGVRDTRITELEEQLIMAEKRCDALRQQVSYMKMMYACSNQPTSRGDHAQSPREENEKKCSREKSIKKSNNPIPTSPANAPSQPSVTLTGDPKDAVQVIVNEMTQSVNTNTEGTLMVHSNKIEEFWVASRDNDAIGTRKYDFRSKKSKKNTPFPSQKNKIENRQSVSEKIARPRPTSRKSSRKAEKRKPPAKLNSVPEKKPPQNTENNQIAQRMPVLNIHSRSEVRSAVSCRSRAASGYTYLLPTFSYRMKCVPKSCRMGFSFQKIPFVVGKSTNKSHNLGMRIQETLSLIKLTRTDVIAGKTQSKKDLTMILRQQSAEKGSPDRGGVPPQESRCSVKQKNAMTVRPNKCKNDQLRTVLMNIHDEFSRMTEEYDTLKNSLSKKYDPAVENQVQKLEEELDCKEIEINVFMNLYNEVTELRNKAMFGYSQGQNYNTPLAIQSSPIHRPLSCVTTSNSMMNLKMARLLRRIDEFQKDLKTTARL</sequence>
<feature type="compositionally biased region" description="Basic residues" evidence="2">
    <location>
        <begin position="203"/>
        <end position="218"/>
    </location>
</feature>
<keyword evidence="1" id="KW-0175">Coiled coil</keyword>
<feature type="coiled-coil region" evidence="1">
    <location>
        <begin position="413"/>
        <end position="440"/>
    </location>
</feature>
<evidence type="ECO:0000313" key="4">
    <source>
        <dbReference type="Proteomes" id="UP001307889"/>
    </source>
</evidence>
<evidence type="ECO:0000256" key="1">
    <source>
        <dbReference type="SAM" id="Coils"/>
    </source>
</evidence>
<feature type="region of interest" description="Disordered" evidence="2">
    <location>
        <begin position="69"/>
        <end position="118"/>
    </location>
</feature>
<accession>A0ABN7B8W0</accession>
<organism evidence="3 4">
    <name type="scientific">Nesidiocoris tenuis</name>
    <dbReference type="NCBI Taxonomy" id="355587"/>
    <lineage>
        <taxon>Eukaryota</taxon>
        <taxon>Metazoa</taxon>
        <taxon>Ecdysozoa</taxon>
        <taxon>Arthropoda</taxon>
        <taxon>Hexapoda</taxon>
        <taxon>Insecta</taxon>
        <taxon>Pterygota</taxon>
        <taxon>Neoptera</taxon>
        <taxon>Paraneoptera</taxon>
        <taxon>Hemiptera</taxon>
        <taxon>Heteroptera</taxon>
        <taxon>Panheteroptera</taxon>
        <taxon>Cimicomorpha</taxon>
        <taxon>Miridae</taxon>
        <taxon>Dicyphina</taxon>
        <taxon>Nesidiocoris</taxon>
    </lineage>
</organism>
<feature type="compositionally biased region" description="Polar residues" evidence="2">
    <location>
        <begin position="230"/>
        <end position="239"/>
    </location>
</feature>